<accession>A0ABU0XT09</accession>
<comment type="caution">
    <text evidence="2">The sequence shown here is derived from an EMBL/GenBank/DDBJ whole genome shotgun (WGS) entry which is preliminary data.</text>
</comment>
<sequence>MEIDTIITDGDDRYGRWMPRHTSDCRAGPADGSAGKPGPMQRNNMPSDCQADGKESELTSKTMIWSELA</sequence>
<evidence type="ECO:0000313" key="3">
    <source>
        <dbReference type="Proteomes" id="UP001237592"/>
    </source>
</evidence>
<proteinExistence type="predicted"/>
<reference evidence="2 3" key="1">
    <citation type="submission" date="2023-08" db="EMBL/GenBank/DDBJ databases">
        <title>Draft genome sequence of Janthinobacterium lividum.</title>
        <authorList>
            <person name="Chun B.H."/>
            <person name="Lee Y."/>
        </authorList>
    </citation>
    <scope>NUCLEOTIDE SEQUENCE [LARGE SCALE GENOMIC DNA]</scope>
    <source>
        <strain evidence="2 3">AMJK</strain>
    </source>
</reference>
<evidence type="ECO:0000313" key="2">
    <source>
        <dbReference type="EMBL" id="MDQ4626652.1"/>
    </source>
</evidence>
<dbReference type="Proteomes" id="UP001237592">
    <property type="component" value="Unassembled WGS sequence"/>
</dbReference>
<evidence type="ECO:0008006" key="4">
    <source>
        <dbReference type="Google" id="ProtNLM"/>
    </source>
</evidence>
<evidence type="ECO:0000256" key="1">
    <source>
        <dbReference type="SAM" id="MobiDB-lite"/>
    </source>
</evidence>
<protein>
    <recommendedName>
        <fullName evidence="4">TNase-like domain-containing protein</fullName>
    </recommendedName>
</protein>
<gene>
    <name evidence="2" type="ORF">RB624_12220</name>
</gene>
<organism evidence="2 3">
    <name type="scientific">Janthinobacterium lividum</name>
    <dbReference type="NCBI Taxonomy" id="29581"/>
    <lineage>
        <taxon>Bacteria</taxon>
        <taxon>Pseudomonadati</taxon>
        <taxon>Pseudomonadota</taxon>
        <taxon>Betaproteobacteria</taxon>
        <taxon>Burkholderiales</taxon>
        <taxon>Oxalobacteraceae</taxon>
        <taxon>Janthinobacterium</taxon>
    </lineage>
</organism>
<feature type="region of interest" description="Disordered" evidence="1">
    <location>
        <begin position="1"/>
        <end position="69"/>
    </location>
</feature>
<dbReference type="EMBL" id="JAVFKP010000002">
    <property type="protein sequence ID" value="MDQ4626652.1"/>
    <property type="molecule type" value="Genomic_DNA"/>
</dbReference>
<keyword evidence="3" id="KW-1185">Reference proteome</keyword>
<name>A0ABU0XT09_9BURK</name>
<dbReference type="RefSeq" id="WP_307779240.1">
    <property type="nucleotide sequence ID" value="NZ_JAVFKP010000002.1"/>
</dbReference>